<dbReference type="OrthoDB" id="9824953at2"/>
<feature type="signal peptide" evidence="2">
    <location>
        <begin position="1"/>
        <end position="17"/>
    </location>
</feature>
<feature type="region of interest" description="Disordered" evidence="1">
    <location>
        <begin position="181"/>
        <end position="237"/>
    </location>
</feature>
<evidence type="ECO:0000313" key="3">
    <source>
        <dbReference type="EMBL" id="MRG93896.1"/>
    </source>
</evidence>
<accession>A0A6N7PSV4</accession>
<protein>
    <recommendedName>
        <fullName evidence="5">DUF3617 family protein</fullName>
    </recommendedName>
</protein>
<evidence type="ECO:0000256" key="1">
    <source>
        <dbReference type="SAM" id="MobiDB-lite"/>
    </source>
</evidence>
<name>A0A6N7PSV4_9BACT</name>
<evidence type="ECO:0008006" key="5">
    <source>
        <dbReference type="Google" id="ProtNLM"/>
    </source>
</evidence>
<gene>
    <name evidence="3" type="ORF">GF068_18530</name>
</gene>
<sequence length="237" mass="24988">MLKLIAAAALVSTTVLGATAMAQTGQSGQSAGLKQLSWQQLQSACQNPAAFQSQRAPNAIRLTCEDTQLVWEAEQSEAVSMEGQRRITASLSSDKYYIIRHDQSMALPDVETTCPKFREVQVNYTQSFSLSCQEIQNFQGNMNDFCKARLDTASKGNQALATRTATGRVYDMCAAPSLVTEEPKAPEPPAAQNGGKAAPVPAAQPALPKAGGQVGGARPGIGGQVTLPGFVAGSKSR</sequence>
<feature type="compositionally biased region" description="Gly residues" evidence="1">
    <location>
        <begin position="212"/>
        <end position="223"/>
    </location>
</feature>
<proteinExistence type="predicted"/>
<reference evidence="3 4" key="1">
    <citation type="submission" date="2019-10" db="EMBL/GenBank/DDBJ databases">
        <title>A soil myxobacterium in the family Polyangiaceae.</title>
        <authorList>
            <person name="Li Y."/>
            <person name="Wang J."/>
        </authorList>
    </citation>
    <scope>NUCLEOTIDE SEQUENCE [LARGE SCALE GENOMIC DNA]</scope>
    <source>
        <strain evidence="3 4">DSM 14734</strain>
    </source>
</reference>
<feature type="chain" id="PRO_5026684062" description="DUF3617 family protein" evidence="2">
    <location>
        <begin position="18"/>
        <end position="237"/>
    </location>
</feature>
<dbReference type="AlphaFoldDB" id="A0A6N7PSV4"/>
<dbReference type="Proteomes" id="UP000440224">
    <property type="component" value="Unassembled WGS sequence"/>
</dbReference>
<dbReference type="EMBL" id="WJIE01000005">
    <property type="protein sequence ID" value="MRG93896.1"/>
    <property type="molecule type" value="Genomic_DNA"/>
</dbReference>
<feature type="compositionally biased region" description="Low complexity" evidence="1">
    <location>
        <begin position="197"/>
        <end position="210"/>
    </location>
</feature>
<comment type="caution">
    <text evidence="3">The sequence shown here is derived from an EMBL/GenBank/DDBJ whole genome shotgun (WGS) entry which is preliminary data.</text>
</comment>
<evidence type="ECO:0000256" key="2">
    <source>
        <dbReference type="SAM" id="SignalP"/>
    </source>
</evidence>
<keyword evidence="4" id="KW-1185">Reference proteome</keyword>
<dbReference type="RefSeq" id="WP_153820741.1">
    <property type="nucleotide sequence ID" value="NZ_WJIE01000005.1"/>
</dbReference>
<keyword evidence="2" id="KW-0732">Signal</keyword>
<evidence type="ECO:0000313" key="4">
    <source>
        <dbReference type="Proteomes" id="UP000440224"/>
    </source>
</evidence>
<organism evidence="3 4">
    <name type="scientific">Polyangium spumosum</name>
    <dbReference type="NCBI Taxonomy" id="889282"/>
    <lineage>
        <taxon>Bacteria</taxon>
        <taxon>Pseudomonadati</taxon>
        <taxon>Myxococcota</taxon>
        <taxon>Polyangia</taxon>
        <taxon>Polyangiales</taxon>
        <taxon>Polyangiaceae</taxon>
        <taxon>Polyangium</taxon>
    </lineage>
</organism>